<sequence>MAALELTEELKQDIDSMALEDLTSSIVVEMTSKSLVSRETAEYLLETYRNRLMELYY</sequence>
<dbReference type="RefSeq" id="YP_010754647.1">
    <property type="nucleotide sequence ID" value="NC_073462.1"/>
</dbReference>
<proteinExistence type="predicted"/>
<evidence type="ECO:0000313" key="1">
    <source>
        <dbReference type="EMBL" id="AWN05247.1"/>
    </source>
</evidence>
<keyword evidence="2" id="KW-1185">Reference proteome</keyword>
<organism evidence="1 2">
    <name type="scientific">Streptomyces phage Ibantik</name>
    <dbReference type="NCBI Taxonomy" id="2182397"/>
    <lineage>
        <taxon>Viruses</taxon>
        <taxon>Duplodnaviria</taxon>
        <taxon>Heunggongvirae</taxon>
        <taxon>Uroviricota</taxon>
        <taxon>Caudoviricetes</taxon>
        <taxon>Ibantikvirus</taxon>
        <taxon>Ibantikvirus ibantik</taxon>
    </lineage>
</organism>
<dbReference type="Proteomes" id="UP000247188">
    <property type="component" value="Segment"/>
</dbReference>
<accession>A0A2U8UNE1</accession>
<reference evidence="2" key="1">
    <citation type="submission" date="2018-04" db="EMBL/GenBank/DDBJ databases">
        <authorList>
            <person name="Go L.Y."/>
            <person name="Mitchell J.A."/>
        </authorList>
    </citation>
    <scope>NUCLEOTIDE SEQUENCE [LARGE SCALE GENOMIC DNA]</scope>
</reference>
<dbReference type="EMBL" id="MH155870">
    <property type="protein sequence ID" value="AWN05247.1"/>
    <property type="molecule type" value="Genomic_DNA"/>
</dbReference>
<dbReference type="GeneID" id="80019242"/>
<protein>
    <submittedName>
        <fullName evidence="1">Uncharacterized protein</fullName>
    </submittedName>
</protein>
<dbReference type="KEGG" id="vg:80019242"/>
<name>A0A2U8UNE1_9CAUD</name>
<evidence type="ECO:0000313" key="2">
    <source>
        <dbReference type="Proteomes" id="UP000247188"/>
    </source>
</evidence>
<gene>
    <name evidence="1" type="primary">23</name>
    <name evidence="1" type="ORF">SEA_IBANTIK_23</name>
</gene>